<evidence type="ECO:0000313" key="4">
    <source>
        <dbReference type="Proteomes" id="UP000286990"/>
    </source>
</evidence>
<dbReference type="InterPro" id="IPR036291">
    <property type="entry name" value="NAD(P)-bd_dom_sf"/>
</dbReference>
<keyword evidence="1" id="KW-0521">NADP</keyword>
<feature type="domain" description="NAD(P)-binding" evidence="2">
    <location>
        <begin position="10"/>
        <end position="176"/>
    </location>
</feature>
<dbReference type="Proteomes" id="UP000286990">
    <property type="component" value="Unassembled WGS sequence"/>
</dbReference>
<comment type="caution">
    <text evidence="3">The sequence shown here is derived from an EMBL/GenBank/DDBJ whole genome shotgun (WGS) entry which is preliminary data.</text>
</comment>
<protein>
    <recommendedName>
        <fullName evidence="2">NAD(P)-binding domain-containing protein</fullName>
    </recommendedName>
</protein>
<dbReference type="SUPFAM" id="SSF51735">
    <property type="entry name" value="NAD(P)-binding Rossmann-fold domains"/>
    <property type="match status" value="1"/>
</dbReference>
<reference evidence="4" key="1">
    <citation type="submission" date="2018-12" db="EMBL/GenBank/DDBJ databases">
        <title>Maribacter lutimaris sp. nov., isolated from marine sediment.</title>
        <authorList>
            <person name="Kim K.K."/>
        </authorList>
    </citation>
    <scope>NUCLEOTIDE SEQUENCE [LARGE SCALE GENOMIC DNA]</scope>
    <source>
        <strain evidence="4">PoM-212</strain>
    </source>
</reference>
<dbReference type="OrthoDB" id="9776016at2"/>
<dbReference type="EMBL" id="QUSX01000001">
    <property type="protein sequence ID" value="RRQ50469.1"/>
    <property type="molecule type" value="Genomic_DNA"/>
</dbReference>
<evidence type="ECO:0000256" key="1">
    <source>
        <dbReference type="ARBA" id="ARBA00022857"/>
    </source>
</evidence>
<dbReference type="PANTHER" id="PTHR42748">
    <property type="entry name" value="NITROGEN METABOLITE REPRESSION PROTEIN NMRA FAMILY MEMBER"/>
    <property type="match status" value="1"/>
</dbReference>
<evidence type="ECO:0000313" key="3">
    <source>
        <dbReference type="EMBL" id="RRQ50469.1"/>
    </source>
</evidence>
<dbReference type="InterPro" id="IPR051164">
    <property type="entry name" value="NmrA-like_oxidored"/>
</dbReference>
<name>A0A426RNE2_9FLAO</name>
<dbReference type="RefSeq" id="WP_125222289.1">
    <property type="nucleotide sequence ID" value="NZ_QUSX01000001.1"/>
</dbReference>
<dbReference type="Pfam" id="PF13460">
    <property type="entry name" value="NAD_binding_10"/>
    <property type="match status" value="1"/>
</dbReference>
<accession>A0A426RNE2</accession>
<dbReference type="PANTHER" id="PTHR42748:SF7">
    <property type="entry name" value="NMRA LIKE REDOX SENSOR 1-RELATED"/>
    <property type="match status" value="1"/>
</dbReference>
<organism evidence="3 4">
    <name type="scientific">Maribacter algicola</name>
    <dbReference type="NCBI Taxonomy" id="2498892"/>
    <lineage>
        <taxon>Bacteria</taxon>
        <taxon>Pseudomonadati</taxon>
        <taxon>Bacteroidota</taxon>
        <taxon>Flavobacteriia</taxon>
        <taxon>Flavobacteriales</taxon>
        <taxon>Flavobacteriaceae</taxon>
        <taxon>Maribacter</taxon>
    </lineage>
</organism>
<proteinExistence type="predicted"/>
<dbReference type="InterPro" id="IPR016040">
    <property type="entry name" value="NAD(P)-bd_dom"/>
</dbReference>
<dbReference type="AlphaFoldDB" id="A0A426RNE2"/>
<dbReference type="Gene3D" id="3.40.50.720">
    <property type="entry name" value="NAD(P)-binding Rossmann-like Domain"/>
    <property type="match status" value="1"/>
</dbReference>
<sequence>MSIEKIAILGASGMVAQETIKAFDSAGFQLKLFSRSIKAANYPNHETVKGDVFNDSDLALAIKDCDAIHITLGQLDEFGAVQKIVRAAKKQDIKCISYVSGATVCKENTEMPFIKAKYESEQFIKTSGIPYMIFRPTWFMESLALMIQDGKANVMGKQPIKLRWIASKDFGKLLVNAYQKPECRNQEFNTYGPEALTINEALGQYIKVKHPNIKKVANAPFWLLKIIAFISGNKQLKEFIPMFEYFEKTKEAGNPENSDRLLGKSKTTLQQWLSE</sequence>
<keyword evidence="4" id="KW-1185">Reference proteome</keyword>
<evidence type="ECO:0000259" key="2">
    <source>
        <dbReference type="Pfam" id="PF13460"/>
    </source>
</evidence>
<gene>
    <name evidence="3" type="ORF">DZC72_07955</name>
</gene>